<evidence type="ECO:0000313" key="1">
    <source>
        <dbReference type="EMBL" id="TVU25163.1"/>
    </source>
</evidence>
<gene>
    <name evidence="1" type="ORF">EJB05_27648</name>
</gene>
<reference evidence="1 2" key="1">
    <citation type="journal article" date="2019" name="Sci. Rep.">
        <title>A high-quality genome of Eragrostis curvula grass provides insights into Poaceae evolution and supports new strategies to enhance forage quality.</title>
        <authorList>
            <person name="Carballo J."/>
            <person name="Santos B.A.C.M."/>
            <person name="Zappacosta D."/>
            <person name="Garbus I."/>
            <person name="Selva J.P."/>
            <person name="Gallo C.A."/>
            <person name="Diaz A."/>
            <person name="Albertini E."/>
            <person name="Caccamo M."/>
            <person name="Echenique V."/>
        </authorList>
    </citation>
    <scope>NUCLEOTIDE SEQUENCE [LARGE SCALE GENOMIC DNA]</scope>
    <source>
        <strain evidence="2">cv. Victoria</strain>
        <tissue evidence="1">Leaf</tissue>
    </source>
</reference>
<dbReference type="AlphaFoldDB" id="A0A5J9UN33"/>
<dbReference type="Gramene" id="TVU25163">
    <property type="protein sequence ID" value="TVU25163"/>
    <property type="gene ID" value="EJB05_27648"/>
</dbReference>
<proteinExistence type="predicted"/>
<sequence>MDQLCEHLYRNWDFIMGLGNQGNSMGRFDIISLVQNRSMLCLEADVIASRSGECSSEVDMVTRFLFSTNLHEESVLSWDSLRHKCVHRGNEILVSIYELSDILLKRSNLKYAPKERVHKGYFLTEADSIDVEMLLLNNEVDYLKKKLAEVCMSDYTSVVLPLSRAYMWNLLKSDKLNNNSPEEDLDDEGDRDAADSGDCDDVLLGESFFANKVPYTDSYLHYEICGTEECENTSLSLSNISNLSTLETESASMDSGLGSIPHITSEEPHFLNALCHLRQFHDRFLAVPLVLPHFTVEVHYIICLLCKIFNAWNNEKYHGVNTFPSDVRTAFNDILNEHNISGKAGTNIALTLEYRGISTSNDL</sequence>
<comment type="caution">
    <text evidence="1">The sequence shown here is derived from an EMBL/GenBank/DDBJ whole genome shotgun (WGS) entry which is preliminary data.</text>
</comment>
<dbReference type="Proteomes" id="UP000324897">
    <property type="component" value="Chromosome 2"/>
</dbReference>
<dbReference type="OrthoDB" id="653393at2759"/>
<accession>A0A5J9UN33</accession>
<evidence type="ECO:0000313" key="2">
    <source>
        <dbReference type="Proteomes" id="UP000324897"/>
    </source>
</evidence>
<feature type="non-terminal residue" evidence="1">
    <location>
        <position position="1"/>
    </location>
</feature>
<evidence type="ECO:0008006" key="3">
    <source>
        <dbReference type="Google" id="ProtNLM"/>
    </source>
</evidence>
<dbReference type="EMBL" id="RWGY01000013">
    <property type="protein sequence ID" value="TVU25163.1"/>
    <property type="molecule type" value="Genomic_DNA"/>
</dbReference>
<keyword evidence="2" id="KW-1185">Reference proteome</keyword>
<protein>
    <recommendedName>
        <fullName evidence="3">DUF629 domain-containing protein</fullName>
    </recommendedName>
</protein>
<name>A0A5J9UN33_9POAL</name>
<organism evidence="1 2">
    <name type="scientific">Eragrostis curvula</name>
    <name type="common">weeping love grass</name>
    <dbReference type="NCBI Taxonomy" id="38414"/>
    <lineage>
        <taxon>Eukaryota</taxon>
        <taxon>Viridiplantae</taxon>
        <taxon>Streptophyta</taxon>
        <taxon>Embryophyta</taxon>
        <taxon>Tracheophyta</taxon>
        <taxon>Spermatophyta</taxon>
        <taxon>Magnoliopsida</taxon>
        <taxon>Liliopsida</taxon>
        <taxon>Poales</taxon>
        <taxon>Poaceae</taxon>
        <taxon>PACMAD clade</taxon>
        <taxon>Chloridoideae</taxon>
        <taxon>Eragrostideae</taxon>
        <taxon>Eragrostidinae</taxon>
        <taxon>Eragrostis</taxon>
    </lineage>
</organism>